<gene>
    <name evidence="4" type="ordered locus">Tter_0353</name>
</gene>
<dbReference type="PANTHER" id="PTHR10188">
    <property type="entry name" value="L-ASPARAGINASE"/>
    <property type="match status" value="1"/>
</dbReference>
<protein>
    <submittedName>
        <fullName evidence="4">Asparaginase</fullName>
        <ecNumber evidence="4">3.5.1.1</ecNumber>
    </submittedName>
</protein>
<dbReference type="EC" id="3.5.1.1" evidence="4"/>
<proteinExistence type="predicted"/>
<dbReference type="SUPFAM" id="SSF56235">
    <property type="entry name" value="N-terminal nucleophile aminohydrolases (Ntn hydrolases)"/>
    <property type="match status" value="1"/>
</dbReference>
<reference evidence="5" key="1">
    <citation type="journal article" date="2010" name="Stand. Genomic Sci.">
        <title>Complete genome sequence of 'Thermobaculum terrenum' type strain (YNP1).</title>
        <authorList>
            <person name="Kiss H."/>
            <person name="Cleland D."/>
            <person name="Lapidus A."/>
            <person name="Lucas S."/>
            <person name="Glavina Del Rio T."/>
            <person name="Nolan M."/>
            <person name="Tice H."/>
            <person name="Han C."/>
            <person name="Goodwin L."/>
            <person name="Pitluck S."/>
            <person name="Liolios K."/>
            <person name="Ivanova N."/>
            <person name="Mavromatis K."/>
            <person name="Ovchinnikova G."/>
            <person name="Pati A."/>
            <person name="Chen A."/>
            <person name="Palaniappan K."/>
            <person name="Land M."/>
            <person name="Hauser L."/>
            <person name="Chang Y."/>
            <person name="Jeffries C."/>
            <person name="Lu M."/>
            <person name="Brettin T."/>
            <person name="Detter J."/>
            <person name="Goker M."/>
            <person name="Tindall B."/>
            <person name="Beck B."/>
            <person name="McDermott T."/>
            <person name="Woyke T."/>
            <person name="Bristow J."/>
            <person name="Eisen J."/>
            <person name="Markowitz V."/>
            <person name="Hugenholtz P."/>
            <person name="Kyrpides N."/>
            <person name="Klenk H."/>
            <person name="Cheng J."/>
        </authorList>
    </citation>
    <scope>NUCLEOTIDE SEQUENCE [LARGE SCALE GENOMIC DNA]</scope>
    <source>
        <strain evidence="5">ATCC BAA-798 / YNP1</strain>
    </source>
</reference>
<dbReference type="STRING" id="525904.Tter_0353"/>
<dbReference type="Pfam" id="PF01112">
    <property type="entry name" value="Asparaginase_2"/>
    <property type="match status" value="1"/>
</dbReference>
<dbReference type="InterPro" id="IPR029055">
    <property type="entry name" value="Ntn_hydrolases_N"/>
</dbReference>
<dbReference type="AlphaFoldDB" id="D1CEB9"/>
<feature type="binding site" evidence="2">
    <location>
        <begin position="221"/>
        <end position="224"/>
    </location>
    <ligand>
        <name>substrate</name>
    </ligand>
</feature>
<evidence type="ECO:0000313" key="5">
    <source>
        <dbReference type="Proteomes" id="UP000000323"/>
    </source>
</evidence>
<dbReference type="EMBL" id="CP001825">
    <property type="protein sequence ID" value="ACZ41275.1"/>
    <property type="molecule type" value="Genomic_DNA"/>
</dbReference>
<dbReference type="CDD" id="cd04513">
    <property type="entry name" value="Glycosylasparaginase"/>
    <property type="match status" value="1"/>
</dbReference>
<evidence type="ECO:0000313" key="4">
    <source>
        <dbReference type="EMBL" id="ACZ41275.1"/>
    </source>
</evidence>
<evidence type="ECO:0000256" key="1">
    <source>
        <dbReference type="PIRSR" id="PIRSR600246-1"/>
    </source>
</evidence>
<feature type="binding site" evidence="2">
    <location>
        <begin position="198"/>
        <end position="201"/>
    </location>
    <ligand>
        <name>substrate</name>
    </ligand>
</feature>
<dbReference type="PANTHER" id="PTHR10188:SF6">
    <property type="entry name" value="N(4)-(BETA-N-ACETYLGLUCOSAMINYL)-L-ASPARAGINASE"/>
    <property type="match status" value="1"/>
</dbReference>
<dbReference type="GO" id="GO:0004067">
    <property type="term" value="F:asparaginase activity"/>
    <property type="evidence" value="ECO:0007669"/>
    <property type="project" value="UniProtKB-EC"/>
</dbReference>
<sequence length="309" mass="33117">MGKFVVVASANGRVGIEEAARVLANGGSALDAVEVGCRLVESNPEDHSVGLGGLPNLIGEVELDASIMDGTTLRAGAVAAVKGYEHPISIARKVMELTPHVCLVGSGAERFAKEMGFEPTDLLTPESKRLWEERIRGESSDVDPGMIRYHEQIIQWLSLISDPEKPAGGTVNFLALDREGNLACGVSTSGWYCKYPGRIGDSPIIGAGNYADSRFAAVGCTGRGELAMRIPAAYTVVVRVQRGESLINALCQTMQDINKLEDPYATGLSMVALDKDGNHAAVSNRPDTTYVWLEEGMDSYQESPRIYVA</sequence>
<dbReference type="Gene3D" id="3.60.20.30">
    <property type="entry name" value="(Glycosyl)asparaginase"/>
    <property type="match status" value="1"/>
</dbReference>
<dbReference type="HOGENOM" id="CLU_021603_0_1_0"/>
<dbReference type="eggNOG" id="COG1446">
    <property type="taxonomic scope" value="Bacteria"/>
</dbReference>
<dbReference type="InterPro" id="IPR000246">
    <property type="entry name" value="Peptidase_T2"/>
</dbReference>
<keyword evidence="5" id="KW-1185">Reference proteome</keyword>
<dbReference type="KEGG" id="ttr:Tter_0353"/>
<dbReference type="GO" id="GO:0005737">
    <property type="term" value="C:cytoplasm"/>
    <property type="evidence" value="ECO:0007669"/>
    <property type="project" value="TreeGrafter"/>
</dbReference>
<feature type="site" description="Cleavage; by autolysis" evidence="3">
    <location>
        <begin position="169"/>
        <end position="170"/>
    </location>
</feature>
<name>D1CEB9_THET1</name>
<dbReference type="RefSeq" id="WP_012874310.1">
    <property type="nucleotide sequence ID" value="NC_013525.1"/>
</dbReference>
<evidence type="ECO:0000256" key="3">
    <source>
        <dbReference type="PIRSR" id="PIRSR600246-3"/>
    </source>
</evidence>
<feature type="active site" description="Nucleophile" evidence="1">
    <location>
        <position position="170"/>
    </location>
</feature>
<keyword evidence="4" id="KW-0378">Hydrolase</keyword>
<organism evidence="4 5">
    <name type="scientific">Thermobaculum terrenum (strain ATCC BAA-798 / CCMEE 7001 / YNP1)</name>
    <dbReference type="NCBI Taxonomy" id="525904"/>
    <lineage>
        <taxon>Bacteria</taxon>
        <taxon>Bacillati</taxon>
        <taxon>Chloroflexota</taxon>
        <taxon>Chloroflexia</taxon>
        <taxon>Candidatus Thermobaculales</taxon>
        <taxon>Candidatus Thermobaculaceae</taxon>
        <taxon>Thermobaculum</taxon>
    </lineage>
</organism>
<dbReference type="Proteomes" id="UP000000323">
    <property type="component" value="Chromosome 1"/>
</dbReference>
<evidence type="ECO:0000256" key="2">
    <source>
        <dbReference type="PIRSR" id="PIRSR600246-2"/>
    </source>
</evidence>
<accession>D1CEB9</accession>